<evidence type="ECO:0000313" key="1">
    <source>
        <dbReference type="EMBL" id="MCP2353002.1"/>
    </source>
</evidence>
<dbReference type="AlphaFoldDB" id="A0A9X2JXE3"/>
<keyword evidence="2" id="KW-1185">Reference proteome</keyword>
<sequence>MTAFRDADYIVARWARGGQHQQRFRRLMVLLAGQDWRETTDEDGPARAAARYPDVVALTRLLVTPAWRAMALPRREGLAFGIEPALLAEIRRTVARRYGRIGEDWNEWRHDPLYLWIENERKNATMLLRQAKTATKKDAWFPGLEEDFNPRTDLP</sequence>
<organism evidence="1 2">
    <name type="scientific">Nonomuraea thailandensis</name>
    <dbReference type="NCBI Taxonomy" id="1188745"/>
    <lineage>
        <taxon>Bacteria</taxon>
        <taxon>Bacillati</taxon>
        <taxon>Actinomycetota</taxon>
        <taxon>Actinomycetes</taxon>
        <taxon>Streptosporangiales</taxon>
        <taxon>Streptosporangiaceae</taxon>
        <taxon>Nonomuraea</taxon>
    </lineage>
</organism>
<dbReference type="EMBL" id="JAMZEB010000001">
    <property type="protein sequence ID" value="MCP2353002.1"/>
    <property type="molecule type" value="Genomic_DNA"/>
</dbReference>
<comment type="caution">
    <text evidence="1">The sequence shown here is derived from an EMBL/GenBank/DDBJ whole genome shotgun (WGS) entry which is preliminary data.</text>
</comment>
<evidence type="ECO:0000313" key="2">
    <source>
        <dbReference type="Proteomes" id="UP001139648"/>
    </source>
</evidence>
<reference evidence="1" key="1">
    <citation type="submission" date="2022-06" db="EMBL/GenBank/DDBJ databases">
        <title>Sequencing the genomes of 1000 actinobacteria strains.</title>
        <authorList>
            <person name="Klenk H.-P."/>
        </authorList>
    </citation>
    <scope>NUCLEOTIDE SEQUENCE</scope>
    <source>
        <strain evidence="1">DSM 46694</strain>
    </source>
</reference>
<dbReference type="RefSeq" id="WP_253739362.1">
    <property type="nucleotide sequence ID" value="NZ_BAABKA010000014.1"/>
</dbReference>
<gene>
    <name evidence="1" type="ORF">HD597_000022</name>
</gene>
<dbReference type="Proteomes" id="UP001139648">
    <property type="component" value="Unassembled WGS sequence"/>
</dbReference>
<protein>
    <submittedName>
        <fullName evidence="1">Uncharacterized protein</fullName>
    </submittedName>
</protein>
<name>A0A9X2JXE3_9ACTN</name>
<proteinExistence type="predicted"/>
<accession>A0A9X2JXE3</accession>